<dbReference type="InterPro" id="IPR025528">
    <property type="entry name" value="BrnA_antitoxin"/>
</dbReference>
<sequence>MYVEDRHGRTFHVPDEEEARQIRDGIEADPDATEFTDAQLARMRPLAELRAQRKQAISIRLSPEVLEHFKAGGPGWQTRIDAALRDYVAAHSAH</sequence>
<protein>
    <recommendedName>
        <fullName evidence="3">BrnA antitoxin of type II toxin-antitoxin system</fullName>
    </recommendedName>
</protein>
<accession>A0ABZ0S7G0</accession>
<organism evidence="1 2">
    <name type="scientific">Thiorhodovibrio winogradskyi</name>
    <dbReference type="NCBI Taxonomy" id="77007"/>
    <lineage>
        <taxon>Bacteria</taxon>
        <taxon>Pseudomonadati</taxon>
        <taxon>Pseudomonadota</taxon>
        <taxon>Gammaproteobacteria</taxon>
        <taxon>Chromatiales</taxon>
        <taxon>Chromatiaceae</taxon>
        <taxon>Thiorhodovibrio</taxon>
    </lineage>
</organism>
<dbReference type="Pfam" id="PF14384">
    <property type="entry name" value="BrnA_antitoxin"/>
    <property type="match status" value="1"/>
</dbReference>
<evidence type="ECO:0008006" key="3">
    <source>
        <dbReference type="Google" id="ProtNLM"/>
    </source>
</evidence>
<proteinExistence type="predicted"/>
<dbReference type="EMBL" id="CP121472">
    <property type="protein sequence ID" value="WPL16444.1"/>
    <property type="molecule type" value="Genomic_DNA"/>
</dbReference>
<gene>
    <name evidence="1" type="ORF">Thiowin_01398</name>
</gene>
<dbReference type="Proteomes" id="UP001432180">
    <property type="component" value="Chromosome"/>
</dbReference>
<evidence type="ECO:0000313" key="1">
    <source>
        <dbReference type="EMBL" id="WPL16444.1"/>
    </source>
</evidence>
<evidence type="ECO:0000313" key="2">
    <source>
        <dbReference type="Proteomes" id="UP001432180"/>
    </source>
</evidence>
<name>A0ABZ0S7G0_9GAMM</name>
<keyword evidence="2" id="KW-1185">Reference proteome</keyword>
<dbReference type="RefSeq" id="WP_328986994.1">
    <property type="nucleotide sequence ID" value="NZ_CP121472.1"/>
</dbReference>
<reference evidence="1 2" key="1">
    <citation type="journal article" date="2023" name="Microorganisms">
        <title>Thiorhodovibrio frisius and Trv. litoralis spp. nov., Two Novel Members from a Clade of Fastidious Purple Sulfur Bacteria That Exhibit Unique Red-Shifted Light-Harvesting Capabilities.</title>
        <authorList>
            <person name="Methner A."/>
            <person name="Kuzyk S.B."/>
            <person name="Petersen J."/>
            <person name="Bauer S."/>
            <person name="Brinkmann H."/>
            <person name="Sichau K."/>
            <person name="Wanner G."/>
            <person name="Wolf J."/>
            <person name="Neumann-Schaal M."/>
            <person name="Henke P."/>
            <person name="Tank M."/>
            <person name="Sproer C."/>
            <person name="Bunk B."/>
            <person name="Overmann J."/>
        </authorList>
    </citation>
    <scope>NUCLEOTIDE SEQUENCE [LARGE SCALE GENOMIC DNA]</scope>
    <source>
        <strain evidence="1 2">DSM 6702</strain>
    </source>
</reference>